<gene>
    <name evidence="2" type="ORF">M514_24034</name>
</gene>
<name>A0A085N2T0_9BILA</name>
<evidence type="ECO:0000256" key="1">
    <source>
        <dbReference type="SAM" id="MobiDB-lite"/>
    </source>
</evidence>
<organism evidence="2">
    <name type="scientific">Trichuris suis</name>
    <name type="common">pig whipworm</name>
    <dbReference type="NCBI Taxonomy" id="68888"/>
    <lineage>
        <taxon>Eukaryota</taxon>
        <taxon>Metazoa</taxon>
        <taxon>Ecdysozoa</taxon>
        <taxon>Nematoda</taxon>
        <taxon>Enoplea</taxon>
        <taxon>Dorylaimia</taxon>
        <taxon>Trichinellida</taxon>
        <taxon>Trichuridae</taxon>
        <taxon>Trichuris</taxon>
    </lineage>
</organism>
<sequence length="92" mass="10259">MQAVSWMISTDLQKQALLSRFPLGHKKFGLDLGIDLRLGIRFELAQCQFLPLMKVRLPKEAEDGDLQSLLHEDSAVTTQELPEASGSPSFDC</sequence>
<dbReference type="EMBL" id="KL367566">
    <property type="protein sequence ID" value="KFD63776.1"/>
    <property type="molecule type" value="Genomic_DNA"/>
</dbReference>
<feature type="region of interest" description="Disordered" evidence="1">
    <location>
        <begin position="68"/>
        <end position="92"/>
    </location>
</feature>
<proteinExistence type="predicted"/>
<reference evidence="2" key="1">
    <citation type="journal article" date="2014" name="Nat. Genet.">
        <title>Genome and transcriptome of the porcine whipworm Trichuris suis.</title>
        <authorList>
            <person name="Jex A.R."/>
            <person name="Nejsum P."/>
            <person name="Schwarz E.M."/>
            <person name="Hu L."/>
            <person name="Young N.D."/>
            <person name="Hall R.S."/>
            <person name="Korhonen P.K."/>
            <person name="Liao S."/>
            <person name="Thamsborg S."/>
            <person name="Xia J."/>
            <person name="Xu P."/>
            <person name="Wang S."/>
            <person name="Scheerlinck J.P."/>
            <person name="Hofmann A."/>
            <person name="Sternberg P.W."/>
            <person name="Wang J."/>
            <person name="Gasser R.B."/>
        </authorList>
    </citation>
    <scope>NUCLEOTIDE SEQUENCE [LARGE SCALE GENOMIC DNA]</scope>
    <source>
        <strain evidence="2">DCEP-RM93F</strain>
    </source>
</reference>
<protein>
    <submittedName>
        <fullName evidence="2">Uncharacterized protein</fullName>
    </submittedName>
</protein>
<accession>A0A085N2T0</accession>
<evidence type="ECO:0000313" key="2">
    <source>
        <dbReference type="EMBL" id="KFD63776.1"/>
    </source>
</evidence>
<dbReference type="AlphaFoldDB" id="A0A085N2T0"/>
<dbReference type="Proteomes" id="UP000030758">
    <property type="component" value="Unassembled WGS sequence"/>
</dbReference>